<evidence type="ECO:0000256" key="1">
    <source>
        <dbReference type="ARBA" id="ARBA00023012"/>
    </source>
</evidence>
<accession>A0ABQ0CAX1</accession>
<dbReference type="Pfam" id="PF15611">
    <property type="entry name" value="EH_Signature"/>
    <property type="match status" value="1"/>
</dbReference>
<dbReference type="EMBL" id="BAAFGK010000004">
    <property type="protein sequence ID" value="GAB0057860.1"/>
    <property type="molecule type" value="Genomic_DNA"/>
</dbReference>
<dbReference type="PROSITE" id="PS50894">
    <property type="entry name" value="HPT"/>
    <property type="match status" value="1"/>
</dbReference>
<name>A0ABQ0CAX1_9PROT</name>
<gene>
    <name evidence="4" type="ORF">SIID45300_02194</name>
</gene>
<evidence type="ECO:0000313" key="4">
    <source>
        <dbReference type="EMBL" id="GAB0057860.1"/>
    </source>
</evidence>
<evidence type="ECO:0000313" key="5">
    <source>
        <dbReference type="Proteomes" id="UP001628193"/>
    </source>
</evidence>
<dbReference type="InterPro" id="IPR008207">
    <property type="entry name" value="Sig_transdc_His_kin_Hpt_dom"/>
</dbReference>
<sequence>MSLKRAIFAYQQAFFFPVNLPVGSRVALAEQKLADLFTQNNFTRLPVEDLQVGLLRVAEWIAQHDGIDGLARKDLKKLPWFLFEELGQGVTLADLPGVLPAWLAWFGDHPSSGTLWALLYQVLVKPLSTAQRTLLHPVIRASMAGSAHPKWQLWRERCQRFHLLELDGPDRLAARIYQGEMTFETICRDAGLQGELASGGFAQRILQSLLSVMPSYADSRTGLKLDRLKALLQGFRDQQGRFLQIIPGFQSQLAEVLLRPFIDREPEANLKNLVRDFLIKSLGDPRTHPAAWQSVDPKARQVMTLWVSGRPSRVDDKLWMFIEEANKQISGLEADFYQIKKQIAAVPSNLLAQSVQRLNAIVGVAQFFNLFEVINTCRTIESTLQRIQQPGGGQAHLVDEIFDRLAQLQSAVRDVPGFIFHGR</sequence>
<protein>
    <recommendedName>
        <fullName evidence="3">HPt domain-containing protein</fullName>
    </recommendedName>
</protein>
<dbReference type="InterPro" id="IPR028943">
    <property type="entry name" value="ZorC_EH_Signature_dom"/>
</dbReference>
<keyword evidence="1" id="KW-0902">Two-component regulatory system</keyword>
<evidence type="ECO:0000256" key="2">
    <source>
        <dbReference type="PROSITE-ProRule" id="PRU00110"/>
    </source>
</evidence>
<reference evidence="4 5" key="1">
    <citation type="submission" date="2024-05" db="EMBL/GenBank/DDBJ databases">
        <authorList>
            <consortium name="Candidatus Magnetaquicoccaceae bacterium FCR-1 genome sequencing consortium"/>
            <person name="Shimoshige H."/>
            <person name="Shimamura S."/>
            <person name="Taoka A."/>
            <person name="Kobayashi H."/>
            <person name="Maekawa T."/>
        </authorList>
    </citation>
    <scope>NUCLEOTIDE SEQUENCE [LARGE SCALE GENOMIC DNA]</scope>
    <source>
        <strain evidence="4 5">FCR-1</strain>
    </source>
</reference>
<proteinExistence type="predicted"/>
<evidence type="ECO:0000259" key="3">
    <source>
        <dbReference type="PROSITE" id="PS50894"/>
    </source>
</evidence>
<dbReference type="RefSeq" id="WP_420905545.1">
    <property type="nucleotide sequence ID" value="NZ_BAAFGK010000004.1"/>
</dbReference>
<keyword evidence="5" id="KW-1185">Reference proteome</keyword>
<dbReference type="InterPro" id="IPR036641">
    <property type="entry name" value="HPT_dom_sf"/>
</dbReference>
<comment type="caution">
    <text evidence="2">Lacks conserved residue(s) required for the propagation of feature annotation.</text>
</comment>
<organism evidence="4 5">
    <name type="scientific">Candidatus Magnetaquiglobus chichijimensis</name>
    <dbReference type="NCBI Taxonomy" id="3141448"/>
    <lineage>
        <taxon>Bacteria</taxon>
        <taxon>Pseudomonadati</taxon>
        <taxon>Pseudomonadota</taxon>
        <taxon>Magnetococcia</taxon>
        <taxon>Magnetococcales</taxon>
        <taxon>Candidatus Magnetaquicoccaceae</taxon>
        <taxon>Candidatus Magnetaquiglobus</taxon>
    </lineage>
</organism>
<comment type="caution">
    <text evidence="4">The sequence shown here is derived from an EMBL/GenBank/DDBJ whole genome shotgun (WGS) entry which is preliminary data.</text>
</comment>
<dbReference type="Proteomes" id="UP001628193">
    <property type="component" value="Unassembled WGS sequence"/>
</dbReference>
<feature type="domain" description="HPt" evidence="3">
    <location>
        <begin position="310"/>
        <end position="415"/>
    </location>
</feature>
<reference evidence="4 5" key="2">
    <citation type="submission" date="2024-09" db="EMBL/GenBank/DDBJ databases">
        <title>Draft genome sequence of Candidatus Magnetaquicoccaceae bacterium FCR-1.</title>
        <authorList>
            <person name="Shimoshige H."/>
            <person name="Shimamura S."/>
            <person name="Taoka A."/>
            <person name="Kobayashi H."/>
            <person name="Maekawa T."/>
        </authorList>
    </citation>
    <scope>NUCLEOTIDE SEQUENCE [LARGE SCALE GENOMIC DNA]</scope>
    <source>
        <strain evidence="4 5">FCR-1</strain>
    </source>
</reference>
<dbReference type="SUPFAM" id="SSF47226">
    <property type="entry name" value="Histidine-containing phosphotransfer domain, HPT domain"/>
    <property type="match status" value="1"/>
</dbReference>